<keyword evidence="1" id="KW-0732">Signal</keyword>
<dbReference type="RefSeq" id="WP_326086923.1">
    <property type="nucleotide sequence ID" value="NZ_JARLKZ010000005.1"/>
</dbReference>
<organism evidence="3 4">
    <name type="scientific">Paenibacillus dokdonensis</name>
    <dbReference type="NCBI Taxonomy" id="2567944"/>
    <lineage>
        <taxon>Bacteria</taxon>
        <taxon>Bacillati</taxon>
        <taxon>Bacillota</taxon>
        <taxon>Bacilli</taxon>
        <taxon>Bacillales</taxon>
        <taxon>Paenibacillaceae</taxon>
        <taxon>Paenibacillus</taxon>
    </lineage>
</organism>
<name>A0ABU6GN65_9BACL</name>
<dbReference type="InterPro" id="IPR001119">
    <property type="entry name" value="SLH_dom"/>
</dbReference>
<dbReference type="PROSITE" id="PS51272">
    <property type="entry name" value="SLH"/>
    <property type="match status" value="1"/>
</dbReference>
<evidence type="ECO:0000313" key="3">
    <source>
        <dbReference type="EMBL" id="MEC0239696.1"/>
    </source>
</evidence>
<proteinExistence type="predicted"/>
<reference evidence="3 4" key="1">
    <citation type="submission" date="2023-03" db="EMBL/GenBank/DDBJ databases">
        <title>Bacillus Genome Sequencing.</title>
        <authorList>
            <person name="Dunlap C."/>
        </authorList>
    </citation>
    <scope>NUCLEOTIDE SEQUENCE [LARGE SCALE GENOMIC DNA]</scope>
    <source>
        <strain evidence="3 4">BD-525</strain>
    </source>
</reference>
<dbReference type="Pfam" id="PF00395">
    <property type="entry name" value="SLH"/>
    <property type="match status" value="1"/>
</dbReference>
<comment type="caution">
    <text evidence="3">The sequence shown here is derived from an EMBL/GenBank/DDBJ whole genome shotgun (WGS) entry which is preliminary data.</text>
</comment>
<gene>
    <name evidence="3" type="ORF">P4H66_07455</name>
</gene>
<keyword evidence="4" id="KW-1185">Reference proteome</keyword>
<accession>A0ABU6GN65</accession>
<sequence>MKRGKMSTRQAQKRISTKTVAKTVLASTIGLSLLQIPVWAAASTASGTGFAVVKESNVVTNTQTSGENAKIRKEEAEQKMITLFPSLKDAKLENSSYSETENMPGHQSVWMFNWTITKGNTAYGMSTGVDAETGDVLSYYQPYNLNGEESAYYPAEITKEKAEKLARDFIAQAAPSLQAGELITSNGLGYNASKTLFGPVTYNFNYNIKINGIPSDGEYINIGIDGKGRIFSYNRSATDIEKYPSPKPSISQPKAVNAFKQDLSLTLAYVPFNDFYASANSKKDWQLAYIPAPYLTAMDALTGKRLNAITRSETTVPKELEYTALPASSNSFKAHQGKTLTSKEAQQLFADFAPSGKDYTLSTNLSNYWMDASKQVWNLNWDNRSMMGMGNDSIHMMVDADTGQLINYNVAIYSMGMNNGDDSKSSKEAQSSTAVISESKAREKAIDLVSRYYPEAAKVLKLSNESSTDKTDGKTSYRFVFQRFYKDLPVYNQQVTVAMDGSGKLLSYSMGSLLSDGFEKDLDSLTAKVTLEDALRTYKESLGAELRYTADGGYYTETKYLVPTISLSYVPTFDGERSLPFLNAVTGKSELYGYSTTKDKGDPANLPSDVVSHSASKDLAILLDYNVITPGSDGLLHPDAELSYGDMMNMFSKAVMPDQNYYDAGRLGTQYKDVAAESPYAQATLLFTDRGWLRNTKSSELHPEQKLTREKMADMIIDILHYDQLSKYYNADPKVMSLSDAASIQNKGAVELVLKLGLMTSKDDKFDPAKTVTKAEAAQILVLLAHIQGKVDTPISY</sequence>
<dbReference type="Pfam" id="PF16244">
    <property type="entry name" value="DUF4901"/>
    <property type="match status" value="2"/>
</dbReference>
<feature type="chain" id="PRO_5046747742" evidence="1">
    <location>
        <begin position="41"/>
        <end position="797"/>
    </location>
</feature>
<dbReference type="InterPro" id="IPR032599">
    <property type="entry name" value="YcdB/YcdC_rep_domain"/>
</dbReference>
<evidence type="ECO:0000259" key="2">
    <source>
        <dbReference type="PROSITE" id="PS51272"/>
    </source>
</evidence>
<protein>
    <submittedName>
        <fullName evidence="3">S-layer homology domain-containing protein</fullName>
    </submittedName>
</protein>
<evidence type="ECO:0000256" key="1">
    <source>
        <dbReference type="SAM" id="SignalP"/>
    </source>
</evidence>
<feature type="domain" description="SLH" evidence="2">
    <location>
        <begin position="733"/>
        <end position="795"/>
    </location>
</feature>
<feature type="signal peptide" evidence="1">
    <location>
        <begin position="1"/>
        <end position="40"/>
    </location>
</feature>
<dbReference type="EMBL" id="JARLKZ010000005">
    <property type="protein sequence ID" value="MEC0239696.1"/>
    <property type="molecule type" value="Genomic_DNA"/>
</dbReference>
<dbReference type="Proteomes" id="UP001344632">
    <property type="component" value="Unassembled WGS sequence"/>
</dbReference>
<evidence type="ECO:0000313" key="4">
    <source>
        <dbReference type="Proteomes" id="UP001344632"/>
    </source>
</evidence>